<dbReference type="Gene3D" id="2.40.50.100">
    <property type="match status" value="1"/>
</dbReference>
<dbReference type="Pfam" id="PF02817">
    <property type="entry name" value="E3_binding"/>
    <property type="match status" value="1"/>
</dbReference>
<evidence type="ECO:0000256" key="2">
    <source>
        <dbReference type="ARBA" id="ARBA00011484"/>
    </source>
</evidence>
<feature type="region of interest" description="Disordered" evidence="10">
    <location>
        <begin position="178"/>
        <end position="198"/>
    </location>
</feature>
<dbReference type="GO" id="GO:0031405">
    <property type="term" value="F:lipoic acid binding"/>
    <property type="evidence" value="ECO:0007669"/>
    <property type="project" value="TreeGrafter"/>
</dbReference>
<evidence type="ECO:0000256" key="1">
    <source>
        <dbReference type="ARBA" id="ARBA00007317"/>
    </source>
</evidence>
<dbReference type="AlphaFoldDB" id="A0A557SK41"/>
<evidence type="ECO:0000256" key="7">
    <source>
        <dbReference type="ARBA" id="ARBA00025211"/>
    </source>
</evidence>
<name>A0A557SK41_9GAMM</name>
<feature type="compositionally biased region" description="Polar residues" evidence="10">
    <location>
        <begin position="185"/>
        <end position="195"/>
    </location>
</feature>
<keyword evidence="3 9" id="KW-0808">Transferase</keyword>
<dbReference type="Pfam" id="PF00364">
    <property type="entry name" value="Biotin_lipoyl"/>
    <property type="match status" value="1"/>
</dbReference>
<dbReference type="InterPro" id="IPR000089">
    <property type="entry name" value="Biotin_lipoyl"/>
</dbReference>
<comment type="similarity">
    <text evidence="1 9">Belongs to the 2-oxoacid dehydrogenase family.</text>
</comment>
<dbReference type="SUPFAM" id="SSF52777">
    <property type="entry name" value="CoA-dependent acyltransferases"/>
    <property type="match status" value="1"/>
</dbReference>
<feature type="domain" description="Peripheral subunit-binding (PSBD)" evidence="12">
    <location>
        <begin position="130"/>
        <end position="167"/>
    </location>
</feature>
<dbReference type="SUPFAM" id="SSF47005">
    <property type="entry name" value="Peripheral subunit-binding domain of 2-oxo acid dehydrogenase complex"/>
    <property type="match status" value="1"/>
</dbReference>
<dbReference type="InterPro" id="IPR003016">
    <property type="entry name" value="2-oxoA_DH_lipoyl-BS"/>
</dbReference>
<evidence type="ECO:0000256" key="4">
    <source>
        <dbReference type="ARBA" id="ARBA00022737"/>
    </source>
</evidence>
<dbReference type="EMBL" id="VMNH01000004">
    <property type="protein sequence ID" value="TVO77801.1"/>
    <property type="molecule type" value="Genomic_DNA"/>
</dbReference>
<evidence type="ECO:0000259" key="11">
    <source>
        <dbReference type="PROSITE" id="PS50968"/>
    </source>
</evidence>
<dbReference type="GO" id="GO:0006086">
    <property type="term" value="P:pyruvate decarboxylation to acetyl-CoA"/>
    <property type="evidence" value="ECO:0007669"/>
    <property type="project" value="UniProtKB-UniRule"/>
</dbReference>
<dbReference type="InterPro" id="IPR036625">
    <property type="entry name" value="E3-bd_dom_sf"/>
</dbReference>
<evidence type="ECO:0000313" key="14">
    <source>
        <dbReference type="Proteomes" id="UP000316649"/>
    </source>
</evidence>
<dbReference type="FunFam" id="3.30.559.10:FF:000004">
    <property type="entry name" value="Acetyltransferase component of pyruvate dehydrogenase complex"/>
    <property type="match status" value="1"/>
</dbReference>
<accession>A0A557SK41</accession>
<dbReference type="Pfam" id="PF00198">
    <property type="entry name" value="2-oxoacid_dh"/>
    <property type="match status" value="1"/>
</dbReference>
<dbReference type="PROSITE" id="PS00189">
    <property type="entry name" value="LIPOYL"/>
    <property type="match status" value="1"/>
</dbReference>
<protein>
    <recommendedName>
        <fullName evidence="9">Acetyltransferase component of pyruvate dehydrogenase complex</fullName>
        <ecNumber evidence="9">2.3.1.12</ecNumber>
    </recommendedName>
</protein>
<proteinExistence type="inferred from homology"/>
<dbReference type="GO" id="GO:0045254">
    <property type="term" value="C:pyruvate dehydrogenase complex"/>
    <property type="evidence" value="ECO:0007669"/>
    <property type="project" value="UniProtKB-UniRule"/>
</dbReference>
<keyword evidence="14" id="KW-1185">Reference proteome</keyword>
<evidence type="ECO:0000256" key="9">
    <source>
        <dbReference type="RuleBase" id="RU361137"/>
    </source>
</evidence>
<dbReference type="InterPro" id="IPR050743">
    <property type="entry name" value="2-oxoacid_DH_E2_comp"/>
</dbReference>
<dbReference type="FunFam" id="2.40.50.100:FF:000009">
    <property type="entry name" value="Acetyltransferase component of pyruvate dehydrogenase complex"/>
    <property type="match status" value="1"/>
</dbReference>
<dbReference type="GO" id="GO:0005737">
    <property type="term" value="C:cytoplasm"/>
    <property type="evidence" value="ECO:0007669"/>
    <property type="project" value="TreeGrafter"/>
</dbReference>
<keyword evidence="6 9" id="KW-0012">Acyltransferase</keyword>
<evidence type="ECO:0000256" key="10">
    <source>
        <dbReference type="SAM" id="MobiDB-lite"/>
    </source>
</evidence>
<comment type="subunit">
    <text evidence="2 9">Forms a 24-polypeptide structural core with octahedral symmetry.</text>
</comment>
<dbReference type="Gene3D" id="4.10.320.10">
    <property type="entry name" value="E3-binding domain"/>
    <property type="match status" value="1"/>
</dbReference>
<evidence type="ECO:0000256" key="5">
    <source>
        <dbReference type="ARBA" id="ARBA00022823"/>
    </source>
</evidence>
<comment type="function">
    <text evidence="7">The pyruvate dehydrogenase complex catalyzes the overall conversion of pyruvate to acetyl-CoA and CO(2). It contains multiple copies of three enzymatic components: pyruvate dehydrogenase (E1), dihydrolipoamide acetyltransferase (E2) and lipoamide dehydrogenase (E3).</text>
</comment>
<dbReference type="NCBIfam" id="TIGR01348">
    <property type="entry name" value="PDHac_trf_long"/>
    <property type="match status" value="1"/>
</dbReference>
<dbReference type="GO" id="GO:0004742">
    <property type="term" value="F:dihydrolipoyllysine-residue acetyltransferase activity"/>
    <property type="evidence" value="ECO:0007669"/>
    <property type="project" value="UniProtKB-UniRule"/>
</dbReference>
<keyword evidence="5 9" id="KW-0450">Lipoyl</keyword>
<dbReference type="EC" id="2.3.1.12" evidence="9"/>
<organism evidence="13 14">
    <name type="scientific">Sedimenticola selenatireducens</name>
    <dbReference type="NCBI Taxonomy" id="191960"/>
    <lineage>
        <taxon>Bacteria</taxon>
        <taxon>Pseudomonadati</taxon>
        <taxon>Pseudomonadota</taxon>
        <taxon>Gammaproteobacteria</taxon>
        <taxon>Chromatiales</taxon>
        <taxon>Sedimenticolaceae</taxon>
        <taxon>Sedimenticola</taxon>
    </lineage>
</organism>
<comment type="cofactor">
    <cofactor evidence="9">
        <name>(R)-lipoate</name>
        <dbReference type="ChEBI" id="CHEBI:83088"/>
    </cofactor>
    <text evidence="9">Binds 1 lipoyl cofactor covalently.</text>
</comment>
<dbReference type="InterPro" id="IPR001078">
    <property type="entry name" value="2-oxoacid_DH_actylTfrase"/>
</dbReference>
<dbReference type="InterPro" id="IPR011053">
    <property type="entry name" value="Single_hybrid_motif"/>
</dbReference>
<dbReference type="OrthoDB" id="9805770at2"/>
<reference evidence="13 14" key="1">
    <citation type="submission" date="2019-07" db="EMBL/GenBank/DDBJ databases">
        <title>The pathways for chlorine oxyanion respiration interact through the shared metabolite chlorate.</title>
        <authorList>
            <person name="Barnum T.P."/>
            <person name="Cheng Y."/>
            <person name="Hill K.A."/>
            <person name="Lucas L.N."/>
            <person name="Carlson H.K."/>
            <person name="Coates J.D."/>
        </authorList>
    </citation>
    <scope>NUCLEOTIDE SEQUENCE [LARGE SCALE GENOMIC DNA]</scope>
    <source>
        <strain evidence="13 14">BK-1</strain>
    </source>
</reference>
<dbReference type="PANTHER" id="PTHR43178">
    <property type="entry name" value="DIHYDROLIPOAMIDE ACETYLTRANSFERASE COMPONENT OF PYRUVATE DEHYDROGENASE COMPLEX"/>
    <property type="match status" value="1"/>
</dbReference>
<dbReference type="CDD" id="cd06849">
    <property type="entry name" value="lipoyl_domain"/>
    <property type="match status" value="1"/>
</dbReference>
<feature type="domain" description="Lipoyl-binding" evidence="11">
    <location>
        <begin position="3"/>
        <end position="77"/>
    </location>
</feature>
<evidence type="ECO:0000313" key="13">
    <source>
        <dbReference type="EMBL" id="TVO77801.1"/>
    </source>
</evidence>
<dbReference type="PANTHER" id="PTHR43178:SF2">
    <property type="entry name" value="DIHYDROLIPOYLLYSINE-RESIDUE ACETYLTRANSFERASE COMPONENT OF PYRUVATE DEHYDROGENASE COMPLEX"/>
    <property type="match status" value="1"/>
</dbReference>
<gene>
    <name evidence="13" type="primary">aceF</name>
    <name evidence="13" type="ORF">FHP88_03095</name>
</gene>
<dbReference type="PROSITE" id="PS50968">
    <property type="entry name" value="BIOTINYL_LIPOYL"/>
    <property type="match status" value="1"/>
</dbReference>
<keyword evidence="4" id="KW-0677">Repeat</keyword>
<dbReference type="RefSeq" id="WP_144357525.1">
    <property type="nucleotide sequence ID" value="NZ_VMNH01000004.1"/>
</dbReference>
<evidence type="ECO:0000256" key="6">
    <source>
        <dbReference type="ARBA" id="ARBA00023315"/>
    </source>
</evidence>
<evidence type="ECO:0000259" key="12">
    <source>
        <dbReference type="PROSITE" id="PS51826"/>
    </source>
</evidence>
<dbReference type="InterPro" id="IPR004167">
    <property type="entry name" value="PSBD"/>
</dbReference>
<evidence type="ECO:0000256" key="3">
    <source>
        <dbReference type="ARBA" id="ARBA00022679"/>
    </source>
</evidence>
<dbReference type="Gene3D" id="3.30.559.10">
    <property type="entry name" value="Chloramphenicol acetyltransferase-like domain"/>
    <property type="match status" value="1"/>
</dbReference>
<dbReference type="SUPFAM" id="SSF51230">
    <property type="entry name" value="Single hybrid motif"/>
    <property type="match status" value="1"/>
</dbReference>
<evidence type="ECO:0000256" key="8">
    <source>
        <dbReference type="ARBA" id="ARBA00048370"/>
    </source>
</evidence>
<comment type="catalytic activity">
    <reaction evidence="8 9">
        <text>N(6)-[(R)-dihydrolipoyl]-L-lysyl-[protein] + acetyl-CoA = N(6)-[(R)-S(8)-acetyldihydrolipoyl]-L-lysyl-[protein] + CoA</text>
        <dbReference type="Rhea" id="RHEA:17017"/>
        <dbReference type="Rhea" id="RHEA-COMP:10475"/>
        <dbReference type="Rhea" id="RHEA-COMP:10478"/>
        <dbReference type="ChEBI" id="CHEBI:57287"/>
        <dbReference type="ChEBI" id="CHEBI:57288"/>
        <dbReference type="ChEBI" id="CHEBI:83100"/>
        <dbReference type="ChEBI" id="CHEBI:83111"/>
        <dbReference type="EC" id="2.3.1.12"/>
    </reaction>
</comment>
<dbReference type="Proteomes" id="UP000316649">
    <property type="component" value="Unassembled WGS sequence"/>
</dbReference>
<dbReference type="InterPro" id="IPR006256">
    <property type="entry name" value="AcTrfase_Pyrv_DH_cplx"/>
</dbReference>
<comment type="caution">
    <text evidence="13">The sequence shown here is derived from an EMBL/GenBank/DDBJ whole genome shotgun (WGS) entry which is preliminary data.</text>
</comment>
<dbReference type="PROSITE" id="PS51826">
    <property type="entry name" value="PSBD"/>
    <property type="match status" value="1"/>
</dbReference>
<sequence length="438" mass="46635">MTIKEILVPDIGDFSDVEIIEILVAPGDTIAVDDALITLESDKASMEVPSSDAGVVKEIKVALGDKVSEGSLVILLEVEGAAVDPAPAAATQPVAPTVEAAPVAAATAATTPAATSAASDLRQVSFERTHASPAVRRIAREKGIDLNTLQGTGRKGRITREDLSNAGQRVLKAFVESSKGGQPVGSGTTAPTTSGIPAIPEQDFSKFGEIEFQPLSKIKRLTGINLSRAWLNVPHVTHQDETDITEVEAFRKSLKAETEKQGVRVTLLSFFMKACAAALKTYPTFNSSLDGSGENLILKKYINIGIAVDTPNGLVVPVIRDVDKKSIFELSAELMEMSVKARDKKLKPADMQGATFTISSLGGIGGTAFTPIVNAPEVAILGLTRSQMKPVWNGSEFVPRLMQPMSLSYDHRVIDGAQAAHFVRTLGILMNDVRRLLL</sequence>
<dbReference type="InterPro" id="IPR023213">
    <property type="entry name" value="CAT-like_dom_sf"/>
</dbReference>